<evidence type="ECO:0000313" key="2">
    <source>
        <dbReference type="Proteomes" id="UP000236736"/>
    </source>
</evidence>
<protein>
    <submittedName>
        <fullName evidence="1">Uncharacterized protein</fullName>
    </submittedName>
</protein>
<sequence>MTSAQWYGEEGEVGAEEELNEEWEIGNGEWGMEIGEWRIIHGLKAQVLLNRLVQGLTTEWSNFSIALGLNPG</sequence>
<name>A0A1H5XGG8_9BACT</name>
<dbReference type="RefSeq" id="WP_160111243.1">
    <property type="nucleotide sequence ID" value="NZ_BBFN01000099.1"/>
</dbReference>
<evidence type="ECO:0000313" key="1">
    <source>
        <dbReference type="EMBL" id="SEG10447.1"/>
    </source>
</evidence>
<organism evidence="1 2">
    <name type="scientific">Algoriphagus boritolerans DSM 17298 = JCM 18970</name>
    <dbReference type="NCBI Taxonomy" id="1120964"/>
    <lineage>
        <taxon>Bacteria</taxon>
        <taxon>Pseudomonadati</taxon>
        <taxon>Bacteroidota</taxon>
        <taxon>Cytophagia</taxon>
        <taxon>Cytophagales</taxon>
        <taxon>Cyclobacteriaceae</taxon>
        <taxon>Algoriphagus</taxon>
    </lineage>
</organism>
<reference evidence="2" key="1">
    <citation type="submission" date="2016-10" db="EMBL/GenBank/DDBJ databases">
        <authorList>
            <person name="Varghese N."/>
            <person name="Submissions S."/>
        </authorList>
    </citation>
    <scope>NUCLEOTIDE SEQUENCE [LARGE SCALE GENOMIC DNA]</scope>
    <source>
        <strain evidence="2">DSM 17298</strain>
    </source>
</reference>
<dbReference type="EMBL" id="FNVR01000013">
    <property type="protein sequence ID" value="SEG10447.1"/>
    <property type="molecule type" value="Genomic_DNA"/>
</dbReference>
<dbReference type="Proteomes" id="UP000236736">
    <property type="component" value="Unassembled WGS sequence"/>
</dbReference>
<proteinExistence type="predicted"/>
<gene>
    <name evidence="1" type="ORF">SAMN03080598_02499</name>
</gene>
<dbReference type="AlphaFoldDB" id="A0A1H5XGG8"/>
<keyword evidence="2" id="KW-1185">Reference proteome</keyword>
<accession>A0A1H5XGG8</accession>